<sequence>MVRAFRGEYHQKVDAKGRVSIPAPFRRVLEAGDPAWENGKLPEFVLVYGDDRRAFLEGFTVDGMASVDAKIRKLPRGSKKRHALSRLYSGRSVTLSVDETGRFVLSPKLREKLGITNEAYFIANNDTFEIWTPETFEAENNLALDDEDFDPDLDPSVYLDGDEE</sequence>
<proteinExistence type="inferred from homology"/>
<dbReference type="OrthoDB" id="9807753at2"/>
<dbReference type="CDD" id="cd16320">
    <property type="entry name" value="MraZ_N"/>
    <property type="match status" value="1"/>
</dbReference>
<evidence type="ECO:0000256" key="2">
    <source>
        <dbReference type="ARBA" id="ARBA00022490"/>
    </source>
</evidence>
<dbReference type="RefSeq" id="WP_048597852.1">
    <property type="nucleotide sequence ID" value="NZ_CBFHGK010000001.1"/>
</dbReference>
<gene>
    <name evidence="7" type="primary">mraZ</name>
    <name evidence="10" type="ORF">NIG5292_00588</name>
</gene>
<dbReference type="AlphaFoldDB" id="A0A0U1NJA4"/>
<dbReference type="Pfam" id="PF02381">
    <property type="entry name" value="MraZ"/>
    <property type="match status" value="2"/>
</dbReference>
<protein>
    <recommendedName>
        <fullName evidence="1 7">Transcriptional regulator MraZ</fullName>
    </recommendedName>
</protein>
<dbReference type="GO" id="GO:0005737">
    <property type="term" value="C:cytoplasm"/>
    <property type="evidence" value="ECO:0007669"/>
    <property type="project" value="UniProtKB-UniRule"/>
</dbReference>
<dbReference type="STRING" id="282199.GCA_001049735_00588"/>
<feature type="region of interest" description="Disordered" evidence="8">
    <location>
        <begin position="145"/>
        <end position="164"/>
    </location>
</feature>
<organism evidence="10 11">
    <name type="scientific">Nereida ignava</name>
    <dbReference type="NCBI Taxonomy" id="282199"/>
    <lineage>
        <taxon>Bacteria</taxon>
        <taxon>Pseudomonadati</taxon>
        <taxon>Pseudomonadota</taxon>
        <taxon>Alphaproteobacteria</taxon>
        <taxon>Rhodobacterales</taxon>
        <taxon>Roseobacteraceae</taxon>
        <taxon>Nereida</taxon>
    </lineage>
</organism>
<dbReference type="InterPro" id="IPR020603">
    <property type="entry name" value="MraZ_dom"/>
</dbReference>
<comment type="subunit">
    <text evidence="7">Forms oligomers.</text>
</comment>
<dbReference type="InterPro" id="IPR037914">
    <property type="entry name" value="SpoVT-AbrB_sf"/>
</dbReference>
<evidence type="ECO:0000256" key="5">
    <source>
        <dbReference type="ARBA" id="ARBA00023125"/>
    </source>
</evidence>
<keyword evidence="6 7" id="KW-0804">Transcription</keyword>
<dbReference type="NCBIfam" id="NF001476">
    <property type="entry name" value="PRK00326.2-2"/>
    <property type="match status" value="1"/>
</dbReference>
<evidence type="ECO:0000256" key="8">
    <source>
        <dbReference type="SAM" id="MobiDB-lite"/>
    </source>
</evidence>
<keyword evidence="11" id="KW-1185">Reference proteome</keyword>
<evidence type="ECO:0000313" key="10">
    <source>
        <dbReference type="EMBL" id="CRK74553.1"/>
    </source>
</evidence>
<dbReference type="HAMAP" id="MF_01008">
    <property type="entry name" value="MraZ"/>
    <property type="match status" value="1"/>
</dbReference>
<evidence type="ECO:0000259" key="9">
    <source>
        <dbReference type="PROSITE" id="PS51740"/>
    </source>
</evidence>
<accession>A0A0U1NJA4</accession>
<evidence type="ECO:0000256" key="1">
    <source>
        <dbReference type="ARBA" id="ARBA00013860"/>
    </source>
</evidence>
<evidence type="ECO:0000256" key="3">
    <source>
        <dbReference type="ARBA" id="ARBA00022737"/>
    </source>
</evidence>
<feature type="domain" description="SpoVT-AbrB" evidence="9">
    <location>
        <begin position="92"/>
        <end position="135"/>
    </location>
</feature>
<dbReference type="InterPro" id="IPR007159">
    <property type="entry name" value="SpoVT-AbrB_dom"/>
</dbReference>
<dbReference type="GO" id="GO:0051301">
    <property type="term" value="P:cell division"/>
    <property type="evidence" value="ECO:0007669"/>
    <property type="project" value="UniProtKB-KW"/>
</dbReference>
<dbReference type="PROSITE" id="PS51740">
    <property type="entry name" value="SPOVT_ABRB"/>
    <property type="match status" value="2"/>
</dbReference>
<dbReference type="InterPro" id="IPR035644">
    <property type="entry name" value="MraZ_C"/>
</dbReference>
<dbReference type="GO" id="GO:0009295">
    <property type="term" value="C:nucleoid"/>
    <property type="evidence" value="ECO:0007669"/>
    <property type="project" value="UniProtKB-SubCell"/>
</dbReference>
<dbReference type="CDD" id="cd16321">
    <property type="entry name" value="MraZ_C"/>
    <property type="match status" value="1"/>
</dbReference>
<dbReference type="GO" id="GO:0000976">
    <property type="term" value="F:transcription cis-regulatory region binding"/>
    <property type="evidence" value="ECO:0007669"/>
    <property type="project" value="TreeGrafter"/>
</dbReference>
<evidence type="ECO:0000256" key="7">
    <source>
        <dbReference type="HAMAP-Rule" id="MF_01008"/>
    </source>
</evidence>
<dbReference type="InterPro" id="IPR003444">
    <property type="entry name" value="MraZ"/>
</dbReference>
<evidence type="ECO:0000313" key="11">
    <source>
        <dbReference type="Proteomes" id="UP000048949"/>
    </source>
</evidence>
<keyword evidence="3" id="KW-0677">Repeat</keyword>
<dbReference type="GO" id="GO:0003700">
    <property type="term" value="F:DNA-binding transcription factor activity"/>
    <property type="evidence" value="ECO:0007669"/>
    <property type="project" value="UniProtKB-UniRule"/>
</dbReference>
<reference evidence="10 11" key="1">
    <citation type="submission" date="2015-04" db="EMBL/GenBank/DDBJ databases">
        <authorList>
            <person name="Syromyatnikov M.Y."/>
            <person name="Popov V.N."/>
        </authorList>
    </citation>
    <scope>NUCLEOTIDE SEQUENCE [LARGE SCALE GENOMIC DNA]</scope>
    <source>
        <strain evidence="10 11">CECT 5292</strain>
    </source>
</reference>
<dbReference type="Proteomes" id="UP000048949">
    <property type="component" value="Unassembled WGS sequence"/>
</dbReference>
<comment type="subcellular location">
    <subcellularLocation>
        <location evidence="7">Cytoplasm</location>
        <location evidence="7">Nucleoid</location>
    </subcellularLocation>
</comment>
<dbReference type="GO" id="GO:2000143">
    <property type="term" value="P:negative regulation of DNA-templated transcription initiation"/>
    <property type="evidence" value="ECO:0007669"/>
    <property type="project" value="TreeGrafter"/>
</dbReference>
<evidence type="ECO:0000256" key="4">
    <source>
        <dbReference type="ARBA" id="ARBA00023015"/>
    </source>
</evidence>
<dbReference type="InterPro" id="IPR035642">
    <property type="entry name" value="MraZ_N"/>
</dbReference>
<dbReference type="PANTHER" id="PTHR34701">
    <property type="entry name" value="TRANSCRIPTIONAL REGULATOR MRAZ"/>
    <property type="match status" value="1"/>
</dbReference>
<keyword evidence="2 7" id="KW-0963">Cytoplasm</keyword>
<dbReference type="SUPFAM" id="SSF89447">
    <property type="entry name" value="AbrB/MazE/MraZ-like"/>
    <property type="match status" value="1"/>
</dbReference>
<dbReference type="EMBL" id="CVQV01000003">
    <property type="protein sequence ID" value="CRK74553.1"/>
    <property type="molecule type" value="Genomic_DNA"/>
</dbReference>
<dbReference type="Gene3D" id="3.40.1550.20">
    <property type="entry name" value="Transcriptional regulator MraZ domain"/>
    <property type="match status" value="1"/>
</dbReference>
<evidence type="ECO:0000256" key="6">
    <source>
        <dbReference type="ARBA" id="ARBA00023163"/>
    </source>
</evidence>
<dbReference type="InterPro" id="IPR038619">
    <property type="entry name" value="MraZ_sf"/>
</dbReference>
<keyword evidence="4 7" id="KW-0805">Transcription regulation</keyword>
<dbReference type="PANTHER" id="PTHR34701:SF1">
    <property type="entry name" value="TRANSCRIPTIONAL REGULATOR MRAZ"/>
    <property type="match status" value="1"/>
</dbReference>
<keyword evidence="5 7" id="KW-0238">DNA-binding</keyword>
<comment type="similarity">
    <text evidence="7">Belongs to the MraZ family.</text>
</comment>
<keyword evidence="10" id="KW-0132">Cell division</keyword>
<name>A0A0U1NJA4_9RHOB</name>
<feature type="domain" description="SpoVT-AbrB" evidence="9">
    <location>
        <begin position="8"/>
        <end position="51"/>
    </location>
</feature>
<keyword evidence="10" id="KW-0131">Cell cycle</keyword>